<gene>
    <name evidence="1" type="ORF">PYCCODRAFT_1026821</name>
</gene>
<accession>A0A1Y2IAR1</accession>
<dbReference type="Proteomes" id="UP000193067">
    <property type="component" value="Unassembled WGS sequence"/>
</dbReference>
<protein>
    <submittedName>
        <fullName evidence="1">Uncharacterized protein</fullName>
    </submittedName>
</protein>
<dbReference type="OrthoDB" id="2741266at2759"/>
<proteinExistence type="predicted"/>
<dbReference type="AlphaFoldDB" id="A0A1Y2IAR1"/>
<dbReference type="EMBL" id="KZ084141">
    <property type="protein sequence ID" value="OSC98209.1"/>
    <property type="molecule type" value="Genomic_DNA"/>
</dbReference>
<evidence type="ECO:0000313" key="2">
    <source>
        <dbReference type="Proteomes" id="UP000193067"/>
    </source>
</evidence>
<keyword evidence="2" id="KW-1185">Reference proteome</keyword>
<organism evidence="1 2">
    <name type="scientific">Trametes coccinea (strain BRFM310)</name>
    <name type="common">Pycnoporus coccineus</name>
    <dbReference type="NCBI Taxonomy" id="1353009"/>
    <lineage>
        <taxon>Eukaryota</taxon>
        <taxon>Fungi</taxon>
        <taxon>Dikarya</taxon>
        <taxon>Basidiomycota</taxon>
        <taxon>Agaricomycotina</taxon>
        <taxon>Agaricomycetes</taxon>
        <taxon>Polyporales</taxon>
        <taxon>Polyporaceae</taxon>
        <taxon>Trametes</taxon>
    </lineage>
</organism>
<evidence type="ECO:0000313" key="1">
    <source>
        <dbReference type="EMBL" id="OSC98209.1"/>
    </source>
</evidence>
<name>A0A1Y2IAR1_TRAC3</name>
<sequence>MSGHAERPSLLREVTWAFVAGRHEDSVIGTVQQWQHSQHHGIACPLWHAIRDPASPWNSLTRLRLELDSMRPSDRHQHDLYRPEPDFNLFPNWKGTTEIVELCRVLGGRLTGLSITMCYPELRVPHIPPFILGILQVCPELLHLGFEDTQCDDISVPLSYLAAAVQYDGRHEQWRLPSPSQLKLETFAISKRSVVPWLGEYHALGLDQALRERLQHPTITPPEMVQIADNVDDRECKLDEARRLGYLMCHDFPTLTKAYVALDRGSIQLRLDKEANFPPLSASNVYLGIPHVQ</sequence>
<reference evidence="1 2" key="1">
    <citation type="journal article" date="2015" name="Biotechnol. Biofuels">
        <title>Enhanced degradation of softwood versus hardwood by the white-rot fungus Pycnoporus coccineus.</title>
        <authorList>
            <person name="Couturier M."/>
            <person name="Navarro D."/>
            <person name="Chevret D."/>
            <person name="Henrissat B."/>
            <person name="Piumi F."/>
            <person name="Ruiz-Duenas F.J."/>
            <person name="Martinez A.T."/>
            <person name="Grigoriev I.V."/>
            <person name="Riley R."/>
            <person name="Lipzen A."/>
            <person name="Berrin J.G."/>
            <person name="Master E.R."/>
            <person name="Rosso M.N."/>
        </authorList>
    </citation>
    <scope>NUCLEOTIDE SEQUENCE [LARGE SCALE GENOMIC DNA]</scope>
    <source>
        <strain evidence="1 2">BRFM310</strain>
    </source>
</reference>